<dbReference type="Pfam" id="PF00534">
    <property type="entry name" value="Glycos_transf_1"/>
    <property type="match status" value="1"/>
</dbReference>
<name>A0AAD9SZE3_9HELO</name>
<dbReference type="Gene3D" id="3.40.50.2000">
    <property type="entry name" value="Glycogen Phosphorylase B"/>
    <property type="match status" value="1"/>
</dbReference>
<keyword evidence="1" id="KW-0328">Glycosyltransferase</keyword>
<dbReference type="GO" id="GO:0016757">
    <property type="term" value="F:glycosyltransferase activity"/>
    <property type="evidence" value="ECO:0007669"/>
    <property type="project" value="UniProtKB-KW"/>
</dbReference>
<gene>
    <name evidence="3" type="ORF">QTJ16_005231</name>
</gene>
<keyword evidence="1" id="KW-0808">Transferase</keyword>
<sequence>MNHKYFLDLKNEAPKNGDMPFVMAVIHALAKADAFLGMILYRKTDQIFPIPTYKVLNEVNCATIPFNDKANTGLLKNAISEACKHLARLAGSNTRPVAMMYHQDERLLTAQPNDIPFAITHHGPVVADVARFYPREQDLLEAFGTDSKSWQKVTELAELQSDGLQSLKRRSDGYVLAMSDIQGKHYHSSELDAQKVLKFPPPLKSMLSAHAPQLGEKRLFGVDKRKFLFTAVARPTFFKNIELLIDGAVLLLERGLADLSILVAGGDERNIHEDIRSQLLLRVPSRFRKNFHIIQRIPQEELYAYFGSRRVQDTGIFVCCSRYETLGITPLEAALSGVSTVITDTAQVEAARYFPPGYRFAPGARALADRLEELFRGDMRKGGQDLRSHVMNATEERGDFETEFVRVWEMLSSK</sequence>
<organism evidence="3 4">
    <name type="scientific">Diplocarpon rosae</name>
    <dbReference type="NCBI Taxonomy" id="946125"/>
    <lineage>
        <taxon>Eukaryota</taxon>
        <taxon>Fungi</taxon>
        <taxon>Dikarya</taxon>
        <taxon>Ascomycota</taxon>
        <taxon>Pezizomycotina</taxon>
        <taxon>Leotiomycetes</taxon>
        <taxon>Helotiales</taxon>
        <taxon>Drepanopezizaceae</taxon>
        <taxon>Diplocarpon</taxon>
    </lineage>
</organism>
<evidence type="ECO:0000313" key="4">
    <source>
        <dbReference type="Proteomes" id="UP001285354"/>
    </source>
</evidence>
<dbReference type="EMBL" id="JAUBYV010000007">
    <property type="protein sequence ID" value="KAK2625919.1"/>
    <property type="molecule type" value="Genomic_DNA"/>
</dbReference>
<proteinExistence type="predicted"/>
<dbReference type="AlphaFoldDB" id="A0AAD9SZE3"/>
<protein>
    <recommendedName>
        <fullName evidence="2">Glycosyl transferase family 1 domain-containing protein</fullName>
    </recommendedName>
</protein>
<dbReference type="SUPFAM" id="SSF53756">
    <property type="entry name" value="UDP-Glycosyltransferase/glycogen phosphorylase"/>
    <property type="match status" value="1"/>
</dbReference>
<reference evidence="3" key="1">
    <citation type="submission" date="2023-06" db="EMBL/GenBank/DDBJ databases">
        <title>Draft genome of Marssonina rosae.</title>
        <authorList>
            <person name="Cheng Q."/>
        </authorList>
    </citation>
    <scope>NUCLEOTIDE SEQUENCE</scope>
    <source>
        <strain evidence="3">R4</strain>
    </source>
</reference>
<evidence type="ECO:0000256" key="1">
    <source>
        <dbReference type="ARBA" id="ARBA00022676"/>
    </source>
</evidence>
<comment type="caution">
    <text evidence="3">The sequence shown here is derived from an EMBL/GenBank/DDBJ whole genome shotgun (WGS) entry which is preliminary data.</text>
</comment>
<accession>A0AAD9SZE3</accession>
<feature type="domain" description="Glycosyl transferase family 1" evidence="2">
    <location>
        <begin position="222"/>
        <end position="377"/>
    </location>
</feature>
<dbReference type="Proteomes" id="UP001285354">
    <property type="component" value="Unassembled WGS sequence"/>
</dbReference>
<evidence type="ECO:0000259" key="2">
    <source>
        <dbReference type="Pfam" id="PF00534"/>
    </source>
</evidence>
<dbReference type="InterPro" id="IPR001296">
    <property type="entry name" value="Glyco_trans_1"/>
</dbReference>
<evidence type="ECO:0000313" key="3">
    <source>
        <dbReference type="EMBL" id="KAK2625919.1"/>
    </source>
</evidence>
<keyword evidence="4" id="KW-1185">Reference proteome</keyword>